<keyword evidence="1" id="KW-0472">Membrane</keyword>
<feature type="transmembrane region" description="Helical" evidence="1">
    <location>
        <begin position="36"/>
        <end position="53"/>
    </location>
</feature>
<gene>
    <name evidence="2" type="ORF">BET01_03145</name>
</gene>
<keyword evidence="1" id="KW-1133">Transmembrane helix</keyword>
<reference evidence="2 3" key="1">
    <citation type="submission" date="2016-08" db="EMBL/GenBank/DDBJ databases">
        <title>A new outlook on sporulation: Clostridium algidixylanolyticum.</title>
        <authorList>
            <person name="Poppleton D.I."/>
            <person name="Gribaldo S."/>
        </authorList>
    </citation>
    <scope>NUCLEOTIDE SEQUENCE [LARGE SCALE GENOMIC DNA]</scope>
    <source>
        <strain evidence="2 3">SPL73</strain>
    </source>
</reference>
<evidence type="ECO:0000313" key="2">
    <source>
        <dbReference type="EMBL" id="RKD35352.1"/>
    </source>
</evidence>
<evidence type="ECO:0008006" key="4">
    <source>
        <dbReference type="Google" id="ProtNLM"/>
    </source>
</evidence>
<keyword evidence="1" id="KW-0812">Transmembrane</keyword>
<feature type="transmembrane region" description="Helical" evidence="1">
    <location>
        <begin position="59"/>
        <end position="84"/>
    </location>
</feature>
<sequence length="307" mass="36137">MENQQRSWEDWATETFVGSNYYYYKKKWEYQIPDRSFTSWNWAAFFFPFYWMIYRKMYLYSFLFFIASIVGSILPIGLIFHCLVGVYGNYLYFKTCNNTIRTASQYSNENAIAYIKKKGGSNLLGVILTIVSILVVTGMVFLGIILFAYDSDTSSVSNQNTYDATSVNKEIIVTAPNSYEQEKDDTNDLYLYDDIKNSELIFNVYYKDDYQDTVNEQYFMDLIKEYFNSKYSLSPVNNKEMLTLDHQAPQTLYTATIGTNVLYFYFTCEKFDKYYVLTTFTIRPSDWNRVREEITDAISSVRPNDTL</sequence>
<dbReference type="OrthoDB" id="6691119at2"/>
<dbReference type="EMBL" id="MCIA01000001">
    <property type="protein sequence ID" value="RKD35352.1"/>
    <property type="molecule type" value="Genomic_DNA"/>
</dbReference>
<dbReference type="RefSeq" id="WP_120195288.1">
    <property type="nucleotide sequence ID" value="NZ_MCIA01000001.1"/>
</dbReference>
<evidence type="ECO:0000256" key="1">
    <source>
        <dbReference type="SAM" id="Phobius"/>
    </source>
</evidence>
<keyword evidence="3" id="KW-1185">Reference proteome</keyword>
<protein>
    <recommendedName>
        <fullName evidence="4">DUF2628 domain-containing protein</fullName>
    </recommendedName>
</protein>
<dbReference type="AlphaFoldDB" id="A0A419TD34"/>
<name>A0A419TD34_9FIRM</name>
<comment type="caution">
    <text evidence="2">The sequence shown here is derived from an EMBL/GenBank/DDBJ whole genome shotgun (WGS) entry which is preliminary data.</text>
</comment>
<dbReference type="Proteomes" id="UP000284277">
    <property type="component" value="Unassembled WGS sequence"/>
</dbReference>
<organism evidence="2 3">
    <name type="scientific">Lacrimispora algidixylanolytica</name>
    <dbReference type="NCBI Taxonomy" id="94868"/>
    <lineage>
        <taxon>Bacteria</taxon>
        <taxon>Bacillati</taxon>
        <taxon>Bacillota</taxon>
        <taxon>Clostridia</taxon>
        <taxon>Lachnospirales</taxon>
        <taxon>Lachnospiraceae</taxon>
        <taxon>Lacrimispora</taxon>
    </lineage>
</organism>
<evidence type="ECO:0000313" key="3">
    <source>
        <dbReference type="Proteomes" id="UP000284277"/>
    </source>
</evidence>
<proteinExistence type="predicted"/>
<feature type="transmembrane region" description="Helical" evidence="1">
    <location>
        <begin position="123"/>
        <end position="149"/>
    </location>
</feature>
<accession>A0A419TD34</accession>